<feature type="region of interest" description="Disordered" evidence="1">
    <location>
        <begin position="1"/>
        <end position="47"/>
    </location>
</feature>
<name>A0ABD0Y6M4_9HEMI</name>
<feature type="compositionally biased region" description="Basic and acidic residues" evidence="1">
    <location>
        <begin position="13"/>
        <end position="34"/>
    </location>
</feature>
<dbReference type="InterPro" id="IPR021777">
    <property type="entry name" value="SANBR_BTB"/>
</dbReference>
<dbReference type="Pfam" id="PF11822">
    <property type="entry name" value="BTB_SANBR"/>
    <property type="match status" value="1"/>
</dbReference>
<evidence type="ECO:0000259" key="2">
    <source>
        <dbReference type="Pfam" id="PF11822"/>
    </source>
</evidence>
<feature type="compositionally biased region" description="Basic and acidic residues" evidence="1">
    <location>
        <begin position="558"/>
        <end position="570"/>
    </location>
</feature>
<gene>
    <name evidence="3" type="ORF">AAG570_003689</name>
</gene>
<feature type="region of interest" description="Disordered" evidence="1">
    <location>
        <begin position="644"/>
        <end position="679"/>
    </location>
</feature>
<evidence type="ECO:0000256" key="1">
    <source>
        <dbReference type="SAM" id="MobiDB-lite"/>
    </source>
</evidence>
<accession>A0ABD0Y6M4</accession>
<feature type="region of interest" description="Disordered" evidence="1">
    <location>
        <begin position="539"/>
        <end position="574"/>
    </location>
</feature>
<protein>
    <recommendedName>
        <fullName evidence="2">SANT and BTB domain-containing protein</fullName>
    </recommendedName>
</protein>
<evidence type="ECO:0000313" key="3">
    <source>
        <dbReference type="EMBL" id="KAL1122284.1"/>
    </source>
</evidence>
<sequence>MASKRRNIFQKNKTHETTENGEDPAKTEVNKPVEEGGSEASGDKPCGGTGGVSCVVTKCFKGVRGRPKEKLLVVTSNRPLPLFPQEEEKLRARLAGTYEAHFVNWLVPNLLWELNKGGDLGANDLVAGPLSARKETKLNQNLLKNDIIVIHVKDDQSQLTKDYELTQKVIMKQMGYFPAIICKCLSSPEGHGIEDIDITITCSLGIFEWIMNWMKTEPTGTHSWPLPDPAKIVPLLISAEFLKIDLLVEYCTSFMKHFMTEVIAASPDMSGLSEYVVCRLADMYTNMELEELVDKEDKIRSRLFRKFTLFLMQARPDVSRGHFSSLCSVYRCARCAKLVHSELASFMSCLPKCSKLNPKGVIVGTHIRDKSWNINNHLAEVKRESNSWRKLYWRLWGDCHFLLCKRCDNFFPISQTNWCLQHTDEPQYFVIDGQPSPIGCYGCCGTKAYRFEVLPNPMGCEYKKHEICGGTKTIDQVVEIAEKLAPTVWANPPPIRKRPQEKIIKLIRGDRGIKEDYWWEGLEICPPKKSTRHLLNKIPQIPKPRDGASQAVKALSKKNTEGEPGQEKPNKMPQNYRGWKAFFSKRINQDNQKLNEEKLMQKISDQLAFRHKRRGALCMARNSQSFLGGSFVEAEDEWRTKLAKQKAIQPNPTVKPKSEQDPPKKDTIRVARTSTIKRF</sequence>
<proteinExistence type="predicted"/>
<evidence type="ECO:0000313" key="4">
    <source>
        <dbReference type="Proteomes" id="UP001558652"/>
    </source>
</evidence>
<dbReference type="Proteomes" id="UP001558652">
    <property type="component" value="Unassembled WGS sequence"/>
</dbReference>
<dbReference type="InterPro" id="IPR045902">
    <property type="entry name" value="SANBR-like"/>
</dbReference>
<feature type="domain" description="SANT and BTB" evidence="2">
    <location>
        <begin position="148"/>
        <end position="251"/>
    </location>
</feature>
<dbReference type="AlphaFoldDB" id="A0ABD0Y6M4"/>
<keyword evidence="4" id="KW-1185">Reference proteome</keyword>
<dbReference type="EMBL" id="JBFDAA010000014">
    <property type="protein sequence ID" value="KAL1122284.1"/>
    <property type="molecule type" value="Genomic_DNA"/>
</dbReference>
<dbReference type="PANTHER" id="PTHR20946">
    <property type="entry name" value="SANT AND BTB DOMAIN REGULATOR OF CLASS SWITCH RECOMBINATION"/>
    <property type="match status" value="1"/>
</dbReference>
<reference evidence="3 4" key="1">
    <citation type="submission" date="2024-07" db="EMBL/GenBank/DDBJ databases">
        <title>Chromosome-level genome assembly of the water stick insect Ranatra chinensis (Heteroptera: Nepidae).</title>
        <authorList>
            <person name="Liu X."/>
        </authorList>
    </citation>
    <scope>NUCLEOTIDE SEQUENCE [LARGE SCALE GENOMIC DNA]</scope>
    <source>
        <strain evidence="3">Cailab_2021Rc</strain>
        <tissue evidence="3">Muscle</tissue>
    </source>
</reference>
<comment type="caution">
    <text evidence="3">The sequence shown here is derived from an EMBL/GenBank/DDBJ whole genome shotgun (WGS) entry which is preliminary data.</text>
</comment>
<organism evidence="3 4">
    <name type="scientific">Ranatra chinensis</name>
    <dbReference type="NCBI Taxonomy" id="642074"/>
    <lineage>
        <taxon>Eukaryota</taxon>
        <taxon>Metazoa</taxon>
        <taxon>Ecdysozoa</taxon>
        <taxon>Arthropoda</taxon>
        <taxon>Hexapoda</taxon>
        <taxon>Insecta</taxon>
        <taxon>Pterygota</taxon>
        <taxon>Neoptera</taxon>
        <taxon>Paraneoptera</taxon>
        <taxon>Hemiptera</taxon>
        <taxon>Heteroptera</taxon>
        <taxon>Panheteroptera</taxon>
        <taxon>Nepomorpha</taxon>
        <taxon>Nepidae</taxon>
        <taxon>Ranatrinae</taxon>
        <taxon>Ranatra</taxon>
    </lineage>
</organism>
<feature type="compositionally biased region" description="Basic and acidic residues" evidence="1">
    <location>
        <begin position="656"/>
        <end position="669"/>
    </location>
</feature>
<dbReference type="PANTHER" id="PTHR20946:SF0">
    <property type="entry name" value="SANT AND BTB DOMAIN REGULATOR OF CLASS SWITCH RECOMBINATION"/>
    <property type="match status" value="1"/>
</dbReference>